<dbReference type="FunFam" id="1.10.10.60:FF:000057">
    <property type="entry name" value="Short stature homeobox 2"/>
    <property type="match status" value="1"/>
</dbReference>
<evidence type="ECO:0000256" key="9">
    <source>
        <dbReference type="SAM" id="MobiDB-lite"/>
    </source>
</evidence>
<dbReference type="InterPro" id="IPR000047">
    <property type="entry name" value="HTH_motif"/>
</dbReference>
<dbReference type="AlphaFoldDB" id="A0A8S9YX32"/>
<comment type="caution">
    <text evidence="11">The sequence shown here is derived from an EMBL/GenBank/DDBJ whole genome shotgun (WGS) entry which is preliminary data.</text>
</comment>
<gene>
    <name evidence="11" type="ORF">EG68_05676</name>
</gene>
<dbReference type="SMART" id="SM00389">
    <property type="entry name" value="HOX"/>
    <property type="match status" value="1"/>
</dbReference>
<feature type="region of interest" description="Disordered" evidence="9">
    <location>
        <begin position="444"/>
        <end position="470"/>
    </location>
</feature>
<evidence type="ECO:0000313" key="11">
    <source>
        <dbReference type="EMBL" id="KAF7257541.1"/>
    </source>
</evidence>
<dbReference type="Proteomes" id="UP000822476">
    <property type="component" value="Unassembled WGS sequence"/>
</dbReference>
<evidence type="ECO:0000256" key="5">
    <source>
        <dbReference type="ARBA" id="ARBA00023155"/>
    </source>
</evidence>
<comment type="similarity">
    <text evidence="2">Belongs to the paired homeobox family. Bicoid subfamily.</text>
</comment>
<dbReference type="Gene3D" id="1.10.10.60">
    <property type="entry name" value="Homeodomain-like"/>
    <property type="match status" value="1"/>
</dbReference>
<evidence type="ECO:0000256" key="7">
    <source>
        <dbReference type="PROSITE-ProRule" id="PRU00108"/>
    </source>
</evidence>
<feature type="compositionally biased region" description="Polar residues" evidence="9">
    <location>
        <begin position="49"/>
        <end position="58"/>
    </location>
</feature>
<feature type="region of interest" description="Disordered" evidence="9">
    <location>
        <begin position="213"/>
        <end position="238"/>
    </location>
</feature>
<keyword evidence="4 7" id="KW-0238">DNA-binding</keyword>
<evidence type="ECO:0000313" key="12">
    <source>
        <dbReference type="Proteomes" id="UP000822476"/>
    </source>
</evidence>
<name>A0A8S9YX32_9TREM</name>
<dbReference type="GO" id="GO:0000981">
    <property type="term" value="F:DNA-binding transcription factor activity, RNA polymerase II-specific"/>
    <property type="evidence" value="ECO:0007669"/>
    <property type="project" value="InterPro"/>
</dbReference>
<dbReference type="EMBL" id="JTDE01002317">
    <property type="protein sequence ID" value="KAF7257541.1"/>
    <property type="molecule type" value="Genomic_DNA"/>
</dbReference>
<dbReference type="CDD" id="cd00086">
    <property type="entry name" value="homeodomain"/>
    <property type="match status" value="1"/>
</dbReference>
<keyword evidence="3" id="KW-0217">Developmental protein</keyword>
<accession>A0A8S9YX32</accession>
<dbReference type="PRINTS" id="PR00031">
    <property type="entry name" value="HTHREPRESSR"/>
</dbReference>
<evidence type="ECO:0000256" key="8">
    <source>
        <dbReference type="RuleBase" id="RU000682"/>
    </source>
</evidence>
<feature type="domain" description="Homeobox" evidence="10">
    <location>
        <begin position="491"/>
        <end position="551"/>
    </location>
</feature>
<keyword evidence="5 7" id="KW-0371">Homeobox</keyword>
<evidence type="ECO:0000259" key="10">
    <source>
        <dbReference type="PROSITE" id="PS50071"/>
    </source>
</evidence>
<evidence type="ECO:0000256" key="3">
    <source>
        <dbReference type="ARBA" id="ARBA00022473"/>
    </source>
</evidence>
<dbReference type="Pfam" id="PF00046">
    <property type="entry name" value="Homeodomain"/>
    <property type="match status" value="1"/>
</dbReference>
<dbReference type="GO" id="GO:0030182">
    <property type="term" value="P:neuron differentiation"/>
    <property type="evidence" value="ECO:0007669"/>
    <property type="project" value="TreeGrafter"/>
</dbReference>
<sequence>MATEVHSPILLNCGYALDEFELMDPRVHSSTTSGQSLDRSKPSPETEHSFGTVSTSPEVQDFAPHTIQMHLHSTEAINRSTTIPHHLGILSHAESRMNIEPHSPDHQFDLTQQLGPISSRQSMVGSTYENESELVARQTANNMSTLGLGHHSFGCEHLTRNLMDAEQHSYAKLRQQTQTETWQDNFLAQPKPVSDSKQMFGDVEEVKANHTYDLDNNSMTPNKLSPHLQPSSRMPNDSTQRPLNIFPSRYFSTYPAWSPLFSIGTSLDGQTPDIQLSHADESINRRGTVASGECPNIDLGRKLDEEGPSNRGSLSFGIERNQVQTSDRCSVQFQTEKLESEREDDCSQTVPDQCCFLNRTMDECSGDYELRMNRLSEMNQQHHNHPHHQLSQVLSVEKENGLALSENSDAFLSDFHAQMELRCNNFPHTHFQLDGCHRANHGSPLSVDSMSNAGDDSDSKVVESEKRRTSDETVSAAAAMAAAAAAVVACVKQKRHRTRFTPIQLTELERAFAKTHYPDIFMREELALRIGLTESRVQVWFQNRRAKWKKRKKNNNSAFRSTNSLHPLSQSMYATSTNPVHSSSDNTGLSNRFPSHSDVQTNRSDMTFLNIESAFGSYPLGLNSAASNELKAAQQFLMGNHPHRIPNPYEPMQQPQQQQSHGRTESHMSPLSADKSVTFGSHLSFYQYSHDRLQPEEAQAGETLALAANEVNDAAVSSCPESKLPTIQGWQKQIDSLLAEQLNVNNETTAATKFHSVSPYFSPTVAAHMQLYPESVRPNALSSTYQTDISDRKYALPVTHDLLKNPHASLFTLPSPAAFNDHVNSWIVNQSQYQNGFFSLS</sequence>
<comment type="subcellular location">
    <subcellularLocation>
        <location evidence="1 7 8">Nucleus</location>
    </subcellularLocation>
</comment>
<evidence type="ECO:0000256" key="6">
    <source>
        <dbReference type="ARBA" id="ARBA00023242"/>
    </source>
</evidence>
<feature type="region of interest" description="Disordered" evidence="9">
    <location>
        <begin position="574"/>
        <end position="598"/>
    </location>
</feature>
<dbReference type="OrthoDB" id="6159439at2759"/>
<keyword evidence="12" id="KW-1185">Reference proteome</keyword>
<dbReference type="GO" id="GO:0003677">
    <property type="term" value="F:DNA binding"/>
    <property type="evidence" value="ECO:0007669"/>
    <property type="project" value="UniProtKB-UniRule"/>
</dbReference>
<dbReference type="SUPFAM" id="SSF46689">
    <property type="entry name" value="Homeodomain-like"/>
    <property type="match status" value="1"/>
</dbReference>
<evidence type="ECO:0000256" key="2">
    <source>
        <dbReference type="ARBA" id="ARBA00006503"/>
    </source>
</evidence>
<evidence type="ECO:0000256" key="4">
    <source>
        <dbReference type="ARBA" id="ARBA00023125"/>
    </source>
</evidence>
<protein>
    <recommendedName>
        <fullName evidence="10">Homeobox domain-containing protein</fullName>
    </recommendedName>
</protein>
<dbReference type="PROSITE" id="PS00027">
    <property type="entry name" value="HOMEOBOX_1"/>
    <property type="match status" value="1"/>
</dbReference>
<feature type="compositionally biased region" description="Basic and acidic residues" evidence="9">
    <location>
        <begin position="457"/>
        <end position="470"/>
    </location>
</feature>
<dbReference type="PANTHER" id="PTHR46770:SF1">
    <property type="entry name" value="HOMEOBOX PROTEIN ORTHOPEDIA"/>
    <property type="match status" value="1"/>
</dbReference>
<keyword evidence="6 7" id="KW-0539">Nucleus</keyword>
<feature type="DNA-binding region" description="Homeobox" evidence="7">
    <location>
        <begin position="493"/>
        <end position="552"/>
    </location>
</feature>
<dbReference type="InterPro" id="IPR017970">
    <property type="entry name" value="Homeobox_CS"/>
</dbReference>
<feature type="compositionally biased region" description="Polar residues" evidence="9">
    <location>
        <begin position="28"/>
        <end position="37"/>
    </location>
</feature>
<feature type="compositionally biased region" description="Polar residues" evidence="9">
    <location>
        <begin position="214"/>
        <end position="238"/>
    </location>
</feature>
<dbReference type="InterPro" id="IPR009057">
    <property type="entry name" value="Homeodomain-like_sf"/>
</dbReference>
<feature type="region of interest" description="Disordered" evidence="9">
    <location>
        <begin position="640"/>
        <end position="673"/>
    </location>
</feature>
<feature type="compositionally biased region" description="Basic and acidic residues" evidence="9">
    <location>
        <begin position="38"/>
        <end position="48"/>
    </location>
</feature>
<organism evidence="11 12">
    <name type="scientific">Paragonimus skrjabini miyazakii</name>
    <dbReference type="NCBI Taxonomy" id="59628"/>
    <lineage>
        <taxon>Eukaryota</taxon>
        <taxon>Metazoa</taxon>
        <taxon>Spiralia</taxon>
        <taxon>Lophotrochozoa</taxon>
        <taxon>Platyhelminthes</taxon>
        <taxon>Trematoda</taxon>
        <taxon>Digenea</taxon>
        <taxon>Plagiorchiida</taxon>
        <taxon>Troglotremata</taxon>
        <taxon>Troglotrematidae</taxon>
        <taxon>Paragonimus</taxon>
    </lineage>
</organism>
<feature type="region of interest" description="Disordered" evidence="9">
    <location>
        <begin position="27"/>
        <end position="59"/>
    </location>
</feature>
<evidence type="ECO:0000256" key="1">
    <source>
        <dbReference type="ARBA" id="ARBA00004123"/>
    </source>
</evidence>
<reference evidence="11" key="1">
    <citation type="submission" date="2019-07" db="EMBL/GenBank/DDBJ databases">
        <title>Annotation for the trematode Paragonimus miyazaki's.</title>
        <authorList>
            <person name="Choi Y.-J."/>
        </authorList>
    </citation>
    <scope>NUCLEOTIDE SEQUENCE</scope>
    <source>
        <strain evidence="11">Japan</strain>
    </source>
</reference>
<dbReference type="PROSITE" id="PS50071">
    <property type="entry name" value="HOMEOBOX_2"/>
    <property type="match status" value="1"/>
</dbReference>
<dbReference type="InterPro" id="IPR051895">
    <property type="entry name" value="OTP_Homeobox"/>
</dbReference>
<dbReference type="GO" id="GO:0005634">
    <property type="term" value="C:nucleus"/>
    <property type="evidence" value="ECO:0007669"/>
    <property type="project" value="UniProtKB-SubCell"/>
</dbReference>
<dbReference type="PANTHER" id="PTHR46770">
    <property type="entry name" value="HOMEOBOX PROTEIN ORTHOPEDIA"/>
    <property type="match status" value="1"/>
</dbReference>
<dbReference type="InterPro" id="IPR001356">
    <property type="entry name" value="HD"/>
</dbReference>
<proteinExistence type="inferred from homology"/>